<dbReference type="Proteomes" id="UP000218811">
    <property type="component" value="Unassembled WGS sequence"/>
</dbReference>
<dbReference type="EMBL" id="KB468146">
    <property type="protein sequence ID" value="PCH43848.1"/>
    <property type="molecule type" value="Genomic_DNA"/>
</dbReference>
<evidence type="ECO:0000259" key="1">
    <source>
        <dbReference type="Pfam" id="PF12697"/>
    </source>
</evidence>
<dbReference type="AlphaFoldDB" id="A0A2H3K159"/>
<dbReference type="InterPro" id="IPR000073">
    <property type="entry name" value="AB_hydrolase_1"/>
</dbReference>
<keyword evidence="3" id="KW-1185">Reference proteome</keyword>
<accession>A0A2H3K159</accession>
<feature type="domain" description="AB hydrolase-1" evidence="1">
    <location>
        <begin position="30"/>
        <end position="349"/>
    </location>
</feature>
<dbReference type="Gene3D" id="3.40.50.1820">
    <property type="entry name" value="alpha/beta hydrolase"/>
    <property type="match status" value="1"/>
</dbReference>
<dbReference type="OrthoDB" id="5311491at2759"/>
<sequence>MPLAPVDNQGTQLYYEDSGAPHGSSDYATLILAHGGVFHGAIYSRLFPYAAKHNLRLVAVNLRDYPGSTPHTPEELATLRGTDQDAKASLVTSCGLQIAAFVAWIINKEGLPPFSPSNESGSPSGGVAVLGWSWGNCITISFFAHIRDAPEDTRAVLESHMRAFIIFDALEYPSSLDHAQLDEVWTPVRDPALSAEQQGELFPHWVSGYYAHSPAALASLATLSRAELCAELAGDAAVDIKSTLDRMSPDELAATAEMSVTHRSHRPMHTVQRGVCADNLRAALHDSTICPRVRVSLVWCDMSVAETVLSSWTLARMVEREWPEGARKVEIVRMEGANHFPHWDEPERTMRCWASCL</sequence>
<evidence type="ECO:0000313" key="2">
    <source>
        <dbReference type="EMBL" id="PCH43848.1"/>
    </source>
</evidence>
<dbReference type="InterPro" id="IPR029058">
    <property type="entry name" value="AB_hydrolase_fold"/>
</dbReference>
<organism evidence="2 3">
    <name type="scientific">Wolfiporia cocos (strain MD-104)</name>
    <name type="common">Brown rot fungus</name>
    <dbReference type="NCBI Taxonomy" id="742152"/>
    <lineage>
        <taxon>Eukaryota</taxon>
        <taxon>Fungi</taxon>
        <taxon>Dikarya</taxon>
        <taxon>Basidiomycota</taxon>
        <taxon>Agaricomycotina</taxon>
        <taxon>Agaricomycetes</taxon>
        <taxon>Polyporales</taxon>
        <taxon>Phaeolaceae</taxon>
        <taxon>Wolfiporia</taxon>
    </lineage>
</organism>
<protein>
    <submittedName>
        <fullName evidence="2">Alpha/beta-hydrolase</fullName>
    </submittedName>
</protein>
<name>A0A2H3K159_WOLCO</name>
<gene>
    <name evidence="2" type="ORF">WOLCODRAFT_90554</name>
</gene>
<dbReference type="Pfam" id="PF12697">
    <property type="entry name" value="Abhydrolase_6"/>
    <property type="match status" value="1"/>
</dbReference>
<proteinExistence type="predicted"/>
<evidence type="ECO:0000313" key="3">
    <source>
        <dbReference type="Proteomes" id="UP000218811"/>
    </source>
</evidence>
<dbReference type="SUPFAM" id="SSF53474">
    <property type="entry name" value="alpha/beta-Hydrolases"/>
    <property type="match status" value="1"/>
</dbReference>
<reference evidence="2 3" key="1">
    <citation type="journal article" date="2012" name="Science">
        <title>The Paleozoic origin of enzymatic lignin decomposition reconstructed from 31 fungal genomes.</title>
        <authorList>
            <person name="Floudas D."/>
            <person name="Binder M."/>
            <person name="Riley R."/>
            <person name="Barry K."/>
            <person name="Blanchette R.A."/>
            <person name="Henrissat B."/>
            <person name="Martinez A.T."/>
            <person name="Otillar R."/>
            <person name="Spatafora J.W."/>
            <person name="Yadav J.S."/>
            <person name="Aerts A."/>
            <person name="Benoit I."/>
            <person name="Boyd A."/>
            <person name="Carlson A."/>
            <person name="Copeland A."/>
            <person name="Coutinho P.M."/>
            <person name="de Vries R.P."/>
            <person name="Ferreira P."/>
            <person name="Findley K."/>
            <person name="Foster B."/>
            <person name="Gaskell J."/>
            <person name="Glotzer D."/>
            <person name="Gorecki P."/>
            <person name="Heitman J."/>
            <person name="Hesse C."/>
            <person name="Hori C."/>
            <person name="Igarashi K."/>
            <person name="Jurgens J.A."/>
            <person name="Kallen N."/>
            <person name="Kersten P."/>
            <person name="Kohler A."/>
            <person name="Kuees U."/>
            <person name="Kumar T.K.A."/>
            <person name="Kuo A."/>
            <person name="LaButti K."/>
            <person name="Larrondo L.F."/>
            <person name="Lindquist E."/>
            <person name="Ling A."/>
            <person name="Lombard V."/>
            <person name="Lucas S."/>
            <person name="Lundell T."/>
            <person name="Martin R."/>
            <person name="McLaughlin D.J."/>
            <person name="Morgenstern I."/>
            <person name="Morin E."/>
            <person name="Murat C."/>
            <person name="Nagy L.G."/>
            <person name="Nolan M."/>
            <person name="Ohm R.A."/>
            <person name="Patyshakuliyeva A."/>
            <person name="Rokas A."/>
            <person name="Ruiz-Duenas F.J."/>
            <person name="Sabat G."/>
            <person name="Salamov A."/>
            <person name="Samejima M."/>
            <person name="Schmutz J."/>
            <person name="Slot J.C."/>
            <person name="St John F."/>
            <person name="Stenlid J."/>
            <person name="Sun H."/>
            <person name="Sun S."/>
            <person name="Syed K."/>
            <person name="Tsang A."/>
            <person name="Wiebenga A."/>
            <person name="Young D."/>
            <person name="Pisabarro A."/>
            <person name="Eastwood D.C."/>
            <person name="Martin F."/>
            <person name="Cullen D."/>
            <person name="Grigoriev I.V."/>
            <person name="Hibbett D.S."/>
        </authorList>
    </citation>
    <scope>NUCLEOTIDE SEQUENCE [LARGE SCALE GENOMIC DNA]</scope>
    <source>
        <strain evidence="2 3">MD-104</strain>
    </source>
</reference>
<dbReference type="OMA" id="VEYIACL"/>
<dbReference type="GO" id="GO:0016787">
    <property type="term" value="F:hydrolase activity"/>
    <property type="evidence" value="ECO:0007669"/>
    <property type="project" value="UniProtKB-KW"/>
</dbReference>
<keyword evidence="2" id="KW-0378">Hydrolase</keyword>